<feature type="transmembrane region" description="Helical" evidence="1">
    <location>
        <begin position="170"/>
        <end position="190"/>
    </location>
</feature>
<feature type="transmembrane region" description="Helical" evidence="1">
    <location>
        <begin position="210"/>
        <end position="231"/>
    </location>
</feature>
<name>A0A0E3KY94_METTT</name>
<dbReference type="STRING" id="523844.MSTHT_0602"/>
<feature type="transmembrane region" description="Helical" evidence="1">
    <location>
        <begin position="110"/>
        <end position="131"/>
    </location>
</feature>
<dbReference type="OrthoDB" id="125678at2157"/>
<feature type="transmembrane region" description="Helical" evidence="1">
    <location>
        <begin position="252"/>
        <end position="276"/>
    </location>
</feature>
<dbReference type="Pfam" id="PF05552">
    <property type="entry name" value="MS_channel_1st_1"/>
    <property type="match status" value="3"/>
</dbReference>
<protein>
    <submittedName>
        <fullName evidence="2">Uncharacterized protein</fullName>
    </submittedName>
</protein>
<feature type="transmembrane region" description="Helical" evidence="1">
    <location>
        <begin position="76"/>
        <end position="98"/>
    </location>
</feature>
<dbReference type="HOGENOM" id="CLU_945313_0_0_2"/>
<dbReference type="KEGG" id="mthr:MSTHT_0602"/>
<reference evidence="2 3" key="1">
    <citation type="submission" date="2014-07" db="EMBL/GenBank/DDBJ databases">
        <title>Methanogenic archaea and the global carbon cycle.</title>
        <authorList>
            <person name="Henriksen J.R."/>
            <person name="Luke J."/>
            <person name="Reinhart S."/>
            <person name="Benedict M.N."/>
            <person name="Youngblut N.D."/>
            <person name="Metcalf M.E."/>
            <person name="Whitaker R.J."/>
            <person name="Metcalf W.W."/>
        </authorList>
    </citation>
    <scope>NUCLEOTIDE SEQUENCE [LARGE SCALE GENOMIC DNA]</scope>
    <source>
        <strain evidence="3">ATCC 43570 / DSM 1825 / OCM 12 / VKM B-1830 / TM-1</strain>
    </source>
</reference>
<keyword evidence="1" id="KW-0472">Membrane</keyword>
<evidence type="ECO:0000256" key="1">
    <source>
        <dbReference type="SAM" id="Phobius"/>
    </source>
</evidence>
<evidence type="ECO:0000313" key="2">
    <source>
        <dbReference type="EMBL" id="AKB12360.1"/>
    </source>
</evidence>
<dbReference type="InterPro" id="IPR008910">
    <property type="entry name" value="MSC_TM_helix"/>
</dbReference>
<sequence>MVETEIMDSLYGMINQFIAFIPTLVAIILLIIIGTVLGKFLGRIGAKILDRIGLDELIDRTVIGGMLRRSQMSTVAFFDAVIRWFIYIIFAIIILDLLDIDVVNDFVNLVIYYIPLIISAIVVLLIGLLIVDFVSDLLEKLLISAGVDERFEQTPIGASLRSGGLTVSKVIAGVVRIFGYLIFLTAAFDILQQTMITDLLRDITLYLPRVLVAILILVIGILAIDIVMDYLSNTVRGMNIEGADIIIPLLRGFLLLIVVLVALDTMLIDTTIVYIFFRPLAWGVAIVVAFKYGVKDALVAYARERK</sequence>
<feature type="transmembrane region" description="Helical" evidence="1">
    <location>
        <begin position="282"/>
        <end position="302"/>
    </location>
</feature>
<gene>
    <name evidence="2" type="ORF">MSTHT_0602</name>
</gene>
<dbReference type="Proteomes" id="UP000066529">
    <property type="component" value="Chromosome"/>
</dbReference>
<keyword evidence="1" id="KW-0812">Transmembrane</keyword>
<dbReference type="GeneID" id="41601381"/>
<organism evidence="2 3">
    <name type="scientific">Methanosarcina thermophila (strain ATCC 43570 / DSM 1825 / OCM 12 / VKM B-1830 / TM-1)</name>
    <dbReference type="NCBI Taxonomy" id="523844"/>
    <lineage>
        <taxon>Archaea</taxon>
        <taxon>Methanobacteriati</taxon>
        <taxon>Methanobacteriota</taxon>
        <taxon>Stenosarchaea group</taxon>
        <taxon>Methanomicrobia</taxon>
        <taxon>Methanosarcinales</taxon>
        <taxon>Methanosarcinaceae</taxon>
        <taxon>Methanosarcina</taxon>
    </lineage>
</organism>
<dbReference type="EMBL" id="CP009501">
    <property type="protein sequence ID" value="AKB12360.1"/>
    <property type="molecule type" value="Genomic_DNA"/>
</dbReference>
<keyword evidence="1" id="KW-1133">Transmembrane helix</keyword>
<accession>A0A0E3KY94</accession>
<evidence type="ECO:0000313" key="3">
    <source>
        <dbReference type="Proteomes" id="UP000066529"/>
    </source>
</evidence>
<dbReference type="RefSeq" id="WP_048166532.1">
    <property type="nucleotide sequence ID" value="NZ_CP009501.1"/>
</dbReference>
<proteinExistence type="predicted"/>
<feature type="transmembrane region" description="Helical" evidence="1">
    <location>
        <begin position="17"/>
        <end position="41"/>
    </location>
</feature>
<dbReference type="AlphaFoldDB" id="A0A0E3KY94"/>
<dbReference type="PATRIC" id="fig|523844.20.peg.772"/>